<keyword evidence="9" id="KW-1185">Reference proteome</keyword>
<dbReference type="InterPro" id="IPR017200">
    <property type="entry name" value="PqqE-like"/>
</dbReference>
<keyword evidence="4" id="KW-0479">Metal-binding</keyword>
<evidence type="ECO:0000256" key="5">
    <source>
        <dbReference type="ARBA" id="ARBA00023004"/>
    </source>
</evidence>
<dbReference type="OrthoDB" id="9810775at2"/>
<dbReference type="NCBIfam" id="TIGR04085">
    <property type="entry name" value="rSAM_more_4Fe4S"/>
    <property type="match status" value="1"/>
</dbReference>
<sequence length="346" mass="38256">MTSFQQPYPLKEIKLEVTRRCPLNCIHCSSDAGPTAPVEVTEAACLNVLQQAASMGVEEFSFSGGEPLIWPGLVKAVDVAARLGMKVSLYSSGNPENGLELWPQLKTAGLTRVVFSLFGRAQTHERITRIAGSYDITWRAILKTISLGLEVEAHFVPLVENYKELFDVAHDAKKQGIRRISILRFVPQGRGGLIKTFELDRGKHFELKRTIEELRRQGHDIRTGSPLSFLSIDEKPQCMSGKDRLIIDPELRLYPCDAFKRIQAEEVVGTLDYSTLQQFSLADCWYKSPYLNAVRSQLEEPKAEPCQSCSSVERCGSGCLAQKVIANGKLGSGPDPSCLLGNGAIK</sequence>
<dbReference type="SFLD" id="SFLDG01386">
    <property type="entry name" value="main_SPASM_domain-containing"/>
    <property type="match status" value="1"/>
</dbReference>
<keyword evidence="6" id="KW-0411">Iron-sulfur</keyword>
<keyword evidence="2" id="KW-0004">4Fe-4S</keyword>
<dbReference type="RefSeq" id="WP_161259816.1">
    <property type="nucleotide sequence ID" value="NZ_WXEY01000031.1"/>
</dbReference>
<name>A0A845L9J9_9FIRM</name>
<dbReference type="GO" id="GO:0046872">
    <property type="term" value="F:metal ion binding"/>
    <property type="evidence" value="ECO:0007669"/>
    <property type="project" value="UniProtKB-KW"/>
</dbReference>
<dbReference type="SFLD" id="SFLDS00029">
    <property type="entry name" value="Radical_SAM"/>
    <property type="match status" value="1"/>
</dbReference>
<evidence type="ECO:0000256" key="1">
    <source>
        <dbReference type="ARBA" id="ARBA00001966"/>
    </source>
</evidence>
<evidence type="ECO:0000256" key="2">
    <source>
        <dbReference type="ARBA" id="ARBA00022485"/>
    </source>
</evidence>
<dbReference type="Gene3D" id="3.20.20.70">
    <property type="entry name" value="Aldolase class I"/>
    <property type="match status" value="1"/>
</dbReference>
<dbReference type="GO" id="GO:0003824">
    <property type="term" value="F:catalytic activity"/>
    <property type="evidence" value="ECO:0007669"/>
    <property type="project" value="InterPro"/>
</dbReference>
<dbReference type="InterPro" id="IPR050377">
    <property type="entry name" value="Radical_SAM_PqqE_MftC-like"/>
</dbReference>
<dbReference type="SFLD" id="SFLDG01067">
    <property type="entry name" value="SPASM/twitch_domain_containing"/>
    <property type="match status" value="1"/>
</dbReference>
<dbReference type="PANTHER" id="PTHR11228">
    <property type="entry name" value="RADICAL SAM DOMAIN PROTEIN"/>
    <property type="match status" value="1"/>
</dbReference>
<dbReference type="SUPFAM" id="SSF102114">
    <property type="entry name" value="Radical SAM enzymes"/>
    <property type="match status" value="1"/>
</dbReference>
<evidence type="ECO:0000256" key="6">
    <source>
        <dbReference type="ARBA" id="ARBA00023014"/>
    </source>
</evidence>
<dbReference type="InterPro" id="IPR013785">
    <property type="entry name" value="Aldolase_TIM"/>
</dbReference>
<reference evidence="8 9" key="1">
    <citation type="submission" date="2020-01" db="EMBL/GenBank/DDBJ databases">
        <title>Whole-genome sequence of Heliobacterium undosum DSM 13378.</title>
        <authorList>
            <person name="Kyndt J.A."/>
            <person name="Meyer T.E."/>
        </authorList>
    </citation>
    <scope>NUCLEOTIDE SEQUENCE [LARGE SCALE GENOMIC DNA]</scope>
    <source>
        <strain evidence="8 9">DSM 13378</strain>
    </source>
</reference>
<dbReference type="EMBL" id="WXEY01000031">
    <property type="protein sequence ID" value="MZP31300.1"/>
    <property type="molecule type" value="Genomic_DNA"/>
</dbReference>
<dbReference type="PIRSF" id="PIRSF037420">
    <property type="entry name" value="PQQ_syn_pqqE"/>
    <property type="match status" value="1"/>
</dbReference>
<dbReference type="Proteomes" id="UP000463470">
    <property type="component" value="Unassembled WGS sequence"/>
</dbReference>
<dbReference type="AlphaFoldDB" id="A0A845L9J9"/>
<comment type="cofactor">
    <cofactor evidence="1">
        <name>[4Fe-4S] cluster</name>
        <dbReference type="ChEBI" id="CHEBI:49883"/>
    </cofactor>
</comment>
<organism evidence="8 9">
    <name type="scientific">Heliomicrobium undosum</name>
    <dbReference type="NCBI Taxonomy" id="121734"/>
    <lineage>
        <taxon>Bacteria</taxon>
        <taxon>Bacillati</taxon>
        <taxon>Bacillota</taxon>
        <taxon>Clostridia</taxon>
        <taxon>Eubacteriales</taxon>
        <taxon>Heliobacteriaceae</taxon>
        <taxon>Heliomicrobium</taxon>
    </lineage>
</organism>
<evidence type="ECO:0000313" key="9">
    <source>
        <dbReference type="Proteomes" id="UP000463470"/>
    </source>
</evidence>
<dbReference type="Pfam" id="PF04055">
    <property type="entry name" value="Radical_SAM"/>
    <property type="match status" value="1"/>
</dbReference>
<dbReference type="InterPro" id="IPR023885">
    <property type="entry name" value="4Fe4S-binding_SPASM_dom"/>
</dbReference>
<keyword evidence="3" id="KW-0949">S-adenosyl-L-methionine</keyword>
<dbReference type="InterPro" id="IPR058240">
    <property type="entry name" value="rSAM_sf"/>
</dbReference>
<comment type="caution">
    <text evidence="8">The sequence shown here is derived from an EMBL/GenBank/DDBJ whole genome shotgun (WGS) entry which is preliminary data.</text>
</comment>
<dbReference type="InterPro" id="IPR007197">
    <property type="entry name" value="rSAM"/>
</dbReference>
<dbReference type="PROSITE" id="PS51918">
    <property type="entry name" value="RADICAL_SAM"/>
    <property type="match status" value="1"/>
</dbReference>
<keyword evidence="5" id="KW-0408">Iron</keyword>
<proteinExistence type="predicted"/>
<dbReference type="CDD" id="cd01335">
    <property type="entry name" value="Radical_SAM"/>
    <property type="match status" value="1"/>
</dbReference>
<dbReference type="GO" id="GO:0051539">
    <property type="term" value="F:4 iron, 4 sulfur cluster binding"/>
    <property type="evidence" value="ECO:0007669"/>
    <property type="project" value="UniProtKB-KW"/>
</dbReference>
<feature type="domain" description="Radical SAM core" evidence="7">
    <location>
        <begin position="7"/>
        <end position="220"/>
    </location>
</feature>
<protein>
    <submittedName>
        <fullName evidence="8">Radical SAM protein</fullName>
    </submittedName>
</protein>
<evidence type="ECO:0000256" key="4">
    <source>
        <dbReference type="ARBA" id="ARBA00022723"/>
    </source>
</evidence>
<evidence type="ECO:0000313" key="8">
    <source>
        <dbReference type="EMBL" id="MZP31300.1"/>
    </source>
</evidence>
<evidence type="ECO:0000256" key="3">
    <source>
        <dbReference type="ARBA" id="ARBA00022691"/>
    </source>
</evidence>
<dbReference type="PANTHER" id="PTHR11228:SF7">
    <property type="entry name" value="PQQA PEPTIDE CYCLASE"/>
    <property type="match status" value="1"/>
</dbReference>
<accession>A0A845L9J9</accession>
<gene>
    <name evidence="8" type="ORF">GTO91_16455</name>
</gene>
<evidence type="ECO:0000259" key="7">
    <source>
        <dbReference type="PROSITE" id="PS51918"/>
    </source>
</evidence>